<reference evidence="1" key="2">
    <citation type="submission" date="2011-02" db="EMBL/GenBank/DDBJ databases">
        <authorList>
            <person name="MacLean D."/>
        </authorList>
    </citation>
    <scope>NUCLEOTIDE SEQUENCE</scope>
</reference>
<accession>F0WWJ7</accession>
<protein>
    <submittedName>
        <fullName evidence="1">AlNc14C322G10608 protein</fullName>
    </submittedName>
</protein>
<reference evidence="1" key="1">
    <citation type="journal article" date="2011" name="PLoS Biol.">
        <title>Gene gain and loss during evolution of obligate parasitism in the white rust pathogen of Arabidopsis thaliana.</title>
        <authorList>
            <person name="Kemen E."/>
            <person name="Gardiner A."/>
            <person name="Schultz-Larsen T."/>
            <person name="Kemen A.C."/>
            <person name="Balmuth A.L."/>
            <person name="Robert-Seilaniantz A."/>
            <person name="Bailey K."/>
            <person name="Holub E."/>
            <person name="Studholme D.J."/>
            <person name="Maclean D."/>
            <person name="Jones J.D."/>
        </authorList>
    </citation>
    <scope>NUCLEOTIDE SEQUENCE</scope>
</reference>
<sequence>MRKIALRFIQPRSGIMRAHMTCDKQIWSLDHHWNLQILTISTYLKEVNYAIVRFATLTAPMRVGNRPCSFGLRKAFFESINTLHF</sequence>
<organism evidence="1">
    <name type="scientific">Albugo laibachii Nc14</name>
    <dbReference type="NCBI Taxonomy" id="890382"/>
    <lineage>
        <taxon>Eukaryota</taxon>
        <taxon>Sar</taxon>
        <taxon>Stramenopiles</taxon>
        <taxon>Oomycota</taxon>
        <taxon>Peronosporomycetes</taxon>
        <taxon>Albuginales</taxon>
        <taxon>Albuginaceae</taxon>
        <taxon>Albugo</taxon>
    </lineage>
</organism>
<name>F0WWJ7_9STRA</name>
<dbReference type="HOGENOM" id="CLU_2517293_0_0_1"/>
<dbReference type="AlphaFoldDB" id="F0WWJ7"/>
<proteinExistence type="predicted"/>
<evidence type="ECO:0000313" key="1">
    <source>
        <dbReference type="EMBL" id="CCA25820.1"/>
    </source>
</evidence>
<gene>
    <name evidence="1" type="primary">AlNc14C322G10608</name>
    <name evidence="1" type="ORF">ALNC14_119640</name>
</gene>
<dbReference type="EMBL" id="FR824367">
    <property type="protein sequence ID" value="CCA25820.1"/>
    <property type="molecule type" value="Genomic_DNA"/>
</dbReference>